<gene>
    <name evidence="9" type="primary">mscS_2</name>
    <name evidence="8" type="ORF">B5J93_00540</name>
    <name evidence="9" type="ORF">NCTC11012_01282</name>
</gene>
<evidence type="ECO:0000256" key="3">
    <source>
        <dbReference type="ARBA" id="ARBA00022692"/>
    </source>
</evidence>
<organism evidence="9 11">
    <name type="scientific">Moraxella equi</name>
    <dbReference type="NCBI Taxonomy" id="60442"/>
    <lineage>
        <taxon>Bacteria</taxon>
        <taxon>Pseudomonadati</taxon>
        <taxon>Pseudomonadota</taxon>
        <taxon>Gammaproteobacteria</taxon>
        <taxon>Moraxellales</taxon>
        <taxon>Moraxellaceae</taxon>
        <taxon>Moraxella</taxon>
    </lineage>
</organism>
<evidence type="ECO:0000313" key="10">
    <source>
        <dbReference type="Proteomes" id="UP000190777"/>
    </source>
</evidence>
<dbReference type="Pfam" id="PF00924">
    <property type="entry name" value="MS_channel_2nd"/>
    <property type="match status" value="1"/>
</dbReference>
<keyword evidence="4 6" id="KW-1133">Transmembrane helix</keyword>
<keyword evidence="5 6" id="KW-0472">Membrane</keyword>
<feature type="domain" description="Mechanosensitive ion channel MscS" evidence="7">
    <location>
        <begin position="374"/>
        <end position="438"/>
    </location>
</feature>
<evidence type="ECO:0000313" key="9">
    <source>
        <dbReference type="EMBL" id="STZ03052.1"/>
    </source>
</evidence>
<dbReference type="GO" id="GO:0016020">
    <property type="term" value="C:membrane"/>
    <property type="evidence" value="ECO:0007669"/>
    <property type="project" value="UniProtKB-SubCell"/>
</dbReference>
<reference evidence="8 10" key="1">
    <citation type="submission" date="2017-03" db="EMBL/GenBank/DDBJ databases">
        <title>Draft genome sequence of Moraxella equi CCUG 4950T type strain.</title>
        <authorList>
            <person name="Salva-Serra F."/>
            <person name="Engstrom-Jakobsson H."/>
            <person name="Thorell K."/>
            <person name="Jaen-Luchoro D."/>
            <person name="Gonzales-Siles L."/>
            <person name="Karlsson R."/>
            <person name="Yazdan S."/>
            <person name="Boulund F."/>
            <person name="Johnning A."/>
            <person name="Engstrand L."/>
            <person name="Kristiansson E."/>
            <person name="Moore E."/>
        </authorList>
    </citation>
    <scope>NUCLEOTIDE SEQUENCE [LARGE SCALE GENOMIC DNA]</scope>
    <source>
        <strain evidence="8 10">CCUG 4950</strain>
    </source>
</reference>
<dbReference type="SUPFAM" id="SSF50182">
    <property type="entry name" value="Sm-like ribonucleoproteins"/>
    <property type="match status" value="1"/>
</dbReference>
<sequence length="557" mass="62473">MPTVPKSVFRPIIFIKSFVKFCLVIVLAVLSLAVPVVGFANTALTDTAPKSEMPMPQDSFGRDTPRSTMQNFVKALSDKDMELTAKYLDSDFLKKQKTPDTVIHDLKLALDKGGRLLPDLSISDKSEGDLADRLPSNLEKVGTIDIDDDKIDLLLIRKTDKDNVVYWQIYKETLDNLPKDLAENRTTLADAFGLDFFGDRQLLGHKISDVVSLIILIAIGLSLLWGGLWAGWGVFAFLYPKVRGKPFGIPSKALLPLAVVILASMLPEMMVQMAVPVTLRTAVTRGVEVVAWLATAWLALRVIDAVFMRAEDNSRKHRRLEQVSILNLFRKVAKAFMLILAVIIIFGNLGFDLTTGIAALGVGGLALAFGAQKTIENLIGSVMVVADRPVRVGDYCRFGTMEGTVIDIGIRSSRIRTLSRTIVTVPNGEFSAMQIENYDARDMFYFYHFLYLKRTANPDEIGRLINDLQLFLENHVYVNNEWTLVRLSELRQDAFVIEMRCYLNASDVTVFWKKQSELLIDVLNEVARYDVEHALPSQEIKIKKDSEFDEFDELANP</sequence>
<evidence type="ECO:0000256" key="5">
    <source>
        <dbReference type="ARBA" id="ARBA00023136"/>
    </source>
</evidence>
<evidence type="ECO:0000256" key="6">
    <source>
        <dbReference type="SAM" id="Phobius"/>
    </source>
</evidence>
<evidence type="ECO:0000313" key="11">
    <source>
        <dbReference type="Proteomes" id="UP000254618"/>
    </source>
</evidence>
<comment type="subcellular location">
    <subcellularLocation>
        <location evidence="1">Membrane</location>
        <topology evidence="1">Multi-pass membrane protein</topology>
    </subcellularLocation>
</comment>
<dbReference type="RefSeq" id="WP_079323925.1">
    <property type="nucleotide sequence ID" value="NZ_MXAP01000007.1"/>
</dbReference>
<dbReference type="GO" id="GO:0008381">
    <property type="term" value="F:mechanosensitive monoatomic ion channel activity"/>
    <property type="evidence" value="ECO:0007669"/>
    <property type="project" value="UniProtKB-ARBA"/>
</dbReference>
<protein>
    <submittedName>
        <fullName evidence="9">Small-conductance mechanosensitive channel</fullName>
    </submittedName>
</protein>
<comment type="similarity">
    <text evidence="2">Belongs to the MscS (TC 1.A.23) family.</text>
</comment>
<feature type="transmembrane region" description="Helical" evidence="6">
    <location>
        <begin position="251"/>
        <end position="269"/>
    </location>
</feature>
<feature type="transmembrane region" description="Helical" evidence="6">
    <location>
        <begin position="328"/>
        <end position="347"/>
    </location>
</feature>
<dbReference type="Proteomes" id="UP000254618">
    <property type="component" value="Unassembled WGS sequence"/>
</dbReference>
<dbReference type="Gene3D" id="2.30.30.60">
    <property type="match status" value="1"/>
</dbReference>
<dbReference type="PANTHER" id="PTHR30566:SF5">
    <property type="entry name" value="MECHANOSENSITIVE ION CHANNEL PROTEIN 1, MITOCHONDRIAL-RELATED"/>
    <property type="match status" value="1"/>
</dbReference>
<dbReference type="InterPro" id="IPR011014">
    <property type="entry name" value="MscS_channel_TM-2"/>
</dbReference>
<keyword evidence="10" id="KW-1185">Reference proteome</keyword>
<reference evidence="9 11" key="2">
    <citation type="submission" date="2018-06" db="EMBL/GenBank/DDBJ databases">
        <authorList>
            <consortium name="Pathogen Informatics"/>
            <person name="Doyle S."/>
        </authorList>
    </citation>
    <scope>NUCLEOTIDE SEQUENCE [LARGE SCALE GENOMIC DNA]</scope>
    <source>
        <strain evidence="9 11">NCTC11012</strain>
    </source>
</reference>
<name>A0A378QRG6_9GAMM</name>
<dbReference type="InterPro" id="IPR023408">
    <property type="entry name" value="MscS_beta-dom_sf"/>
</dbReference>
<evidence type="ECO:0000256" key="2">
    <source>
        <dbReference type="ARBA" id="ARBA00008017"/>
    </source>
</evidence>
<evidence type="ECO:0000259" key="7">
    <source>
        <dbReference type="Pfam" id="PF00924"/>
    </source>
</evidence>
<proteinExistence type="inferred from homology"/>
<feature type="transmembrane region" description="Helical" evidence="6">
    <location>
        <begin position="353"/>
        <end position="371"/>
    </location>
</feature>
<evidence type="ECO:0000256" key="4">
    <source>
        <dbReference type="ARBA" id="ARBA00022989"/>
    </source>
</evidence>
<dbReference type="Proteomes" id="UP000190777">
    <property type="component" value="Unassembled WGS sequence"/>
</dbReference>
<feature type="transmembrane region" description="Helical" evidence="6">
    <location>
        <begin position="210"/>
        <end position="239"/>
    </location>
</feature>
<feature type="transmembrane region" description="Helical" evidence="6">
    <location>
        <begin position="289"/>
        <end position="307"/>
    </location>
</feature>
<dbReference type="EMBL" id="UGQF01000001">
    <property type="protein sequence ID" value="STZ03052.1"/>
    <property type="molecule type" value="Genomic_DNA"/>
</dbReference>
<dbReference type="Gene3D" id="1.10.287.1260">
    <property type="match status" value="1"/>
</dbReference>
<dbReference type="SUPFAM" id="SSF82861">
    <property type="entry name" value="Mechanosensitive channel protein MscS (YggB), transmembrane region"/>
    <property type="match status" value="1"/>
</dbReference>
<dbReference type="EMBL" id="MXAP01000007">
    <property type="protein sequence ID" value="OPH40146.1"/>
    <property type="molecule type" value="Genomic_DNA"/>
</dbReference>
<evidence type="ECO:0000256" key="1">
    <source>
        <dbReference type="ARBA" id="ARBA00004141"/>
    </source>
</evidence>
<evidence type="ECO:0000313" key="8">
    <source>
        <dbReference type="EMBL" id="OPH40146.1"/>
    </source>
</evidence>
<dbReference type="AlphaFoldDB" id="A0A378QRG6"/>
<keyword evidence="3 6" id="KW-0812">Transmembrane</keyword>
<accession>A0A378QRG6</accession>
<dbReference type="InterPro" id="IPR006685">
    <property type="entry name" value="MscS_channel_2nd"/>
</dbReference>
<dbReference type="PANTHER" id="PTHR30566">
    <property type="entry name" value="YNAI-RELATED MECHANOSENSITIVE ION CHANNEL"/>
    <property type="match status" value="1"/>
</dbReference>
<dbReference type="InterPro" id="IPR010920">
    <property type="entry name" value="LSM_dom_sf"/>
</dbReference>